<protein>
    <recommendedName>
        <fullName evidence="1">Tc1-like transposase DDE domain-containing protein</fullName>
    </recommendedName>
</protein>
<reference evidence="2" key="1">
    <citation type="journal article" date="2015" name="Nature">
        <title>Complex archaea that bridge the gap between prokaryotes and eukaryotes.</title>
        <authorList>
            <person name="Spang A."/>
            <person name="Saw J.H."/>
            <person name="Jorgensen S.L."/>
            <person name="Zaremba-Niedzwiedzka K."/>
            <person name="Martijn J."/>
            <person name="Lind A.E."/>
            <person name="van Eijk R."/>
            <person name="Schleper C."/>
            <person name="Guy L."/>
            <person name="Ettema T.J."/>
        </authorList>
    </citation>
    <scope>NUCLEOTIDE SEQUENCE</scope>
</reference>
<dbReference type="EMBL" id="LAZR01019106">
    <property type="protein sequence ID" value="KKL93745.1"/>
    <property type="molecule type" value="Genomic_DNA"/>
</dbReference>
<comment type="caution">
    <text evidence="2">The sequence shown here is derived from an EMBL/GenBank/DDBJ whole genome shotgun (WGS) entry which is preliminary data.</text>
</comment>
<dbReference type="GO" id="GO:0003676">
    <property type="term" value="F:nucleic acid binding"/>
    <property type="evidence" value="ECO:0007669"/>
    <property type="project" value="InterPro"/>
</dbReference>
<proteinExistence type="predicted"/>
<dbReference type="Gene3D" id="3.30.420.10">
    <property type="entry name" value="Ribonuclease H-like superfamily/Ribonuclease H"/>
    <property type="match status" value="1"/>
</dbReference>
<accession>A0A0F9IIX3</accession>
<dbReference type="Pfam" id="PF13358">
    <property type="entry name" value="DDE_3"/>
    <property type="match status" value="1"/>
</dbReference>
<gene>
    <name evidence="2" type="ORF">LCGC14_1871600</name>
</gene>
<evidence type="ECO:0000313" key="2">
    <source>
        <dbReference type="EMBL" id="KKL93745.1"/>
    </source>
</evidence>
<sequence length="228" mass="26623">MEVYLRPRNSKMPLVCLDEASKQEDILEVYLRPRNSKMPLVCLDEASKQLVAETRKSIAVEPGKPKRVDAEYRRCGTASVFMMNAPLEGERHVRVRQHRTRQDFAEVIRQLCDELYPEAEKIVLVMDNLNTHNTASLYEAFEPAEAWRLAEKLEIHYTPKHGSWLNMAEIELSILGRQCMKDYFESIEQLTIAITAWERLRNKNKIGIDWQFTTADARIKLRKLYPTI</sequence>
<dbReference type="AlphaFoldDB" id="A0A0F9IIX3"/>
<dbReference type="InterPro" id="IPR036397">
    <property type="entry name" value="RNaseH_sf"/>
</dbReference>
<dbReference type="InterPro" id="IPR047655">
    <property type="entry name" value="Transpos_IS630-like"/>
</dbReference>
<dbReference type="InterPro" id="IPR038717">
    <property type="entry name" value="Tc1-like_DDE_dom"/>
</dbReference>
<dbReference type="NCBIfam" id="NF033545">
    <property type="entry name" value="transpos_IS630"/>
    <property type="match status" value="1"/>
</dbReference>
<organism evidence="2">
    <name type="scientific">marine sediment metagenome</name>
    <dbReference type="NCBI Taxonomy" id="412755"/>
    <lineage>
        <taxon>unclassified sequences</taxon>
        <taxon>metagenomes</taxon>
        <taxon>ecological metagenomes</taxon>
    </lineage>
</organism>
<evidence type="ECO:0000259" key="1">
    <source>
        <dbReference type="Pfam" id="PF13358"/>
    </source>
</evidence>
<feature type="domain" description="Tc1-like transposase DDE" evidence="1">
    <location>
        <begin position="39"/>
        <end position="190"/>
    </location>
</feature>
<name>A0A0F9IIX3_9ZZZZ</name>